<gene>
    <name evidence="1" type="ORF">ACFQ63_32780</name>
</gene>
<evidence type="ECO:0000313" key="1">
    <source>
        <dbReference type="EMBL" id="MFE5984458.1"/>
    </source>
</evidence>
<protein>
    <submittedName>
        <fullName evidence="1">Uncharacterized protein</fullName>
    </submittedName>
</protein>
<dbReference type="Proteomes" id="UP001600424">
    <property type="component" value="Unassembled WGS sequence"/>
</dbReference>
<comment type="caution">
    <text evidence="1">The sequence shown here is derived from an EMBL/GenBank/DDBJ whole genome shotgun (WGS) entry which is preliminary data.</text>
</comment>
<accession>A0ABW6J3F3</accession>
<proteinExistence type="predicted"/>
<reference evidence="1 2" key="1">
    <citation type="submission" date="2024-09" db="EMBL/GenBank/DDBJ databases">
        <title>The Natural Products Discovery Center: Release of the First 8490 Sequenced Strains for Exploring Actinobacteria Biosynthetic Diversity.</title>
        <authorList>
            <person name="Kalkreuter E."/>
            <person name="Kautsar S.A."/>
            <person name="Yang D."/>
            <person name="Bader C.D."/>
            <person name="Teijaro C.N."/>
            <person name="Fluegel L."/>
            <person name="Davis C.M."/>
            <person name="Simpson J.R."/>
            <person name="Lauterbach L."/>
            <person name="Steele A.D."/>
            <person name="Gui C."/>
            <person name="Meng S."/>
            <person name="Li G."/>
            <person name="Viehrig K."/>
            <person name="Ye F."/>
            <person name="Su P."/>
            <person name="Kiefer A.F."/>
            <person name="Nichols A."/>
            <person name="Cepeda A.J."/>
            <person name="Yan W."/>
            <person name="Fan B."/>
            <person name="Jiang Y."/>
            <person name="Adhikari A."/>
            <person name="Zheng C.-J."/>
            <person name="Schuster L."/>
            <person name="Cowan T.M."/>
            <person name="Smanski M.J."/>
            <person name="Chevrette M.G."/>
            <person name="De Carvalho L.P.S."/>
            <person name="Shen B."/>
        </authorList>
    </citation>
    <scope>NUCLEOTIDE SEQUENCE [LARGE SCALE GENOMIC DNA]</scope>
    <source>
        <strain evidence="1 2">NPDC056472</strain>
    </source>
</reference>
<dbReference type="RefSeq" id="WP_386248607.1">
    <property type="nucleotide sequence ID" value="NZ_JBHTRV010000034.1"/>
</dbReference>
<keyword evidence="2" id="KW-1185">Reference proteome</keyword>
<dbReference type="EMBL" id="JBHTRV010000034">
    <property type="protein sequence ID" value="MFE5984458.1"/>
    <property type="molecule type" value="Genomic_DNA"/>
</dbReference>
<name>A0ABW6J3F3_STRWE</name>
<evidence type="ECO:0000313" key="2">
    <source>
        <dbReference type="Proteomes" id="UP001600424"/>
    </source>
</evidence>
<sequence length="133" mass="14343">MGDDSRCGRLRYVNGLAWSPCTQVDTQKLDFAVWLSNTGKKPVTVKIKMAYVQAGTAYDCPGRWGTGVQVEIAPGATMTSPEKVCAVDKLPATAFQAKAWVGAPGETSWGYREMSQTVHVQADGVTTIWADEA</sequence>
<organism evidence="1 2">
    <name type="scientific">Streptomyces wedmorensis</name>
    <dbReference type="NCBI Taxonomy" id="43759"/>
    <lineage>
        <taxon>Bacteria</taxon>
        <taxon>Bacillati</taxon>
        <taxon>Actinomycetota</taxon>
        <taxon>Actinomycetes</taxon>
        <taxon>Kitasatosporales</taxon>
        <taxon>Streptomycetaceae</taxon>
        <taxon>Streptomyces</taxon>
    </lineage>
</organism>